<evidence type="ECO:0000313" key="8">
    <source>
        <dbReference type="Proteomes" id="UP000035721"/>
    </source>
</evidence>
<sequence>MSQSPWNEGDAPQPAGDGSAAAPPRVPRTRPRRPAGPLLPTLLIIIVVAIVLSLLANFWTDLLWYQSVDATTVFTTRLWTQILLLACGMIVAGGLVAASIVVGHRTRPFYIPMTPGQESLEQYRRAIEPVRKPAMIAVPIILGLLAGLTLAGNWKTFLLWRDGGSFGVKDPQFGKDVGFFVFTLPWIQLVIGFLTMALVMALLAGLFVQYVYGGIQLPGRGPTTRAAFIHLGVLGAALFLVRGASYWFGRYAESSANSTLLTGIRYTTAHAVLPTKAILAVASVICAVLFLMAIWTRTWRPPLVAVALLVVLAIVVGGIYPAIIQSVKVKPSEKSLESTYIQRNIDATRAAYGLDKVKTTVYPATTDVAAGQLRTDAATIPGIRLVDPNVVSPTFRQYEGLRQYYAFPDTLDVDRYDIDGKTQDAVVAVRELNLDGVPAAQRNWVNDHTVYTHGFGFVAAYGNRRTSEGDPVFFESGFSTKDTSGKTYQPRIYFGEQSPNYSIVGGPSGSRAREFDYPDDASGGQKNNTYNGTGGVQIGSLLRRTAYALKYREPKFLLSDAVNSDSRILDYRTPTERVQRVAPWLTLDGNAYPALIDGRIEWIIDGYTTTAKYPNSKLVDLQEASSDSVTSTSSAVRAFSGGQINYIRNSVKATVDAYNGTVTLYAWDDSDPILKAWSKAFKNTVKPMSQIDGQLMSHLRYPQDLLKIQRQLFASYHVTDADSFYGGGDFWRVPKDPTAHVSQDQPVYYQSLAMPDQKAPAFSLTTTFVPTGAGREILRGFLAADSDAGDQAGKRSSEYGVLRLLELPRASSVDGPGQVENQIENSTAASEAEGQNLNLSQWIANNRQTGKTLTFGNLLTLPVGGGLLYVQPMYVQASKEAGSFPQIKATVAVFGKKVGWGDTLDQALDGVFGGNSGASAGDAGEGTSKPSTGSGSSGSSGANSALAEAIQEIQDAYDQGQAALKAGDFAAYGEAQKKLEQAIEKAEAAVPTGASTPSSSPTSTPKPTQTTTG</sequence>
<dbReference type="Pfam" id="PF03699">
    <property type="entry name" value="UPF0182"/>
    <property type="match status" value="1"/>
</dbReference>
<name>A0A077LUB3_9MICO</name>
<feature type="transmembrane region" description="Helical" evidence="5">
    <location>
        <begin position="277"/>
        <end position="296"/>
    </location>
</feature>
<comment type="similarity">
    <text evidence="5">Belongs to the UPF0182 family.</text>
</comment>
<feature type="transmembrane region" description="Helical" evidence="5">
    <location>
        <begin position="134"/>
        <end position="154"/>
    </location>
</feature>
<keyword evidence="8" id="KW-1185">Reference proteome</keyword>
<feature type="region of interest" description="Disordered" evidence="6">
    <location>
        <begin position="919"/>
        <end position="943"/>
    </location>
</feature>
<feature type="compositionally biased region" description="Low complexity" evidence="6">
    <location>
        <begin position="919"/>
        <end position="941"/>
    </location>
</feature>
<feature type="transmembrane region" description="Helical" evidence="5">
    <location>
        <begin position="79"/>
        <end position="103"/>
    </location>
</feature>
<feature type="region of interest" description="Disordered" evidence="6">
    <location>
        <begin position="1"/>
        <end position="33"/>
    </location>
</feature>
<keyword evidence="1 5" id="KW-1003">Cell membrane</keyword>
<evidence type="ECO:0000256" key="4">
    <source>
        <dbReference type="ARBA" id="ARBA00023136"/>
    </source>
</evidence>
<accession>A0A077LUB3</accession>
<dbReference type="STRING" id="1194083.BN12_190016"/>
<keyword evidence="2 5" id="KW-0812">Transmembrane</keyword>
<feature type="transmembrane region" description="Helical" evidence="5">
    <location>
        <begin position="38"/>
        <end position="59"/>
    </location>
</feature>
<evidence type="ECO:0000256" key="3">
    <source>
        <dbReference type="ARBA" id="ARBA00022989"/>
    </source>
</evidence>
<dbReference type="EMBL" id="CAJB01000101">
    <property type="protein sequence ID" value="CCH77373.1"/>
    <property type="molecule type" value="Genomic_DNA"/>
</dbReference>
<dbReference type="PANTHER" id="PTHR39344:SF1">
    <property type="entry name" value="UPF0182 PROTEIN SLL1060"/>
    <property type="match status" value="1"/>
</dbReference>
<feature type="compositionally biased region" description="Low complexity" evidence="6">
    <location>
        <begin position="991"/>
        <end position="1013"/>
    </location>
</feature>
<dbReference type="RefSeq" id="WP_083454398.1">
    <property type="nucleotide sequence ID" value="NZ_HF570958.1"/>
</dbReference>
<comment type="caution">
    <text evidence="7">The sequence shown here is derived from an EMBL/GenBank/DDBJ whole genome shotgun (WGS) entry which is preliminary data.</text>
</comment>
<dbReference type="HAMAP" id="MF_01600">
    <property type="entry name" value="UPF0182"/>
    <property type="match status" value="1"/>
</dbReference>
<evidence type="ECO:0000313" key="7">
    <source>
        <dbReference type="EMBL" id="CCH77373.1"/>
    </source>
</evidence>
<dbReference type="PANTHER" id="PTHR39344">
    <property type="entry name" value="UPF0182 PROTEIN SLL1060"/>
    <property type="match status" value="1"/>
</dbReference>
<dbReference type="GO" id="GO:0005886">
    <property type="term" value="C:plasma membrane"/>
    <property type="evidence" value="ECO:0007669"/>
    <property type="project" value="UniProtKB-SubCell"/>
</dbReference>
<comment type="subcellular location">
    <subcellularLocation>
        <location evidence="5">Cell membrane</location>
        <topology evidence="5">Multi-pass membrane protein</topology>
    </subcellularLocation>
</comment>
<evidence type="ECO:0000256" key="5">
    <source>
        <dbReference type="HAMAP-Rule" id="MF_01600"/>
    </source>
</evidence>
<feature type="transmembrane region" description="Helical" evidence="5">
    <location>
        <begin position="303"/>
        <end position="323"/>
    </location>
</feature>
<feature type="transmembrane region" description="Helical" evidence="5">
    <location>
        <begin position="186"/>
        <end position="215"/>
    </location>
</feature>
<evidence type="ECO:0000256" key="1">
    <source>
        <dbReference type="ARBA" id="ARBA00022475"/>
    </source>
</evidence>
<protein>
    <recommendedName>
        <fullName evidence="5">UPF0182 protein BN12_190016</fullName>
    </recommendedName>
</protein>
<dbReference type="GO" id="GO:0005576">
    <property type="term" value="C:extracellular region"/>
    <property type="evidence" value="ECO:0007669"/>
    <property type="project" value="TreeGrafter"/>
</dbReference>
<gene>
    <name evidence="7" type="ORF">BN12_190016</name>
</gene>
<dbReference type="InterPro" id="IPR005372">
    <property type="entry name" value="UPF0182"/>
</dbReference>
<keyword evidence="4 5" id="KW-0472">Membrane</keyword>
<dbReference type="Proteomes" id="UP000035721">
    <property type="component" value="Unassembled WGS sequence"/>
</dbReference>
<evidence type="ECO:0000256" key="2">
    <source>
        <dbReference type="ARBA" id="ARBA00022692"/>
    </source>
</evidence>
<feature type="transmembrane region" description="Helical" evidence="5">
    <location>
        <begin position="227"/>
        <end position="248"/>
    </location>
</feature>
<keyword evidence="3 5" id="KW-1133">Transmembrane helix</keyword>
<evidence type="ECO:0000256" key="6">
    <source>
        <dbReference type="SAM" id="MobiDB-lite"/>
    </source>
</evidence>
<proteinExistence type="inferred from homology"/>
<dbReference type="AlphaFoldDB" id="A0A077LUB3"/>
<reference evidence="7 8" key="1">
    <citation type="journal article" date="2013" name="ISME J.">
        <title>A metabolic model for members of the genus Tetrasphaera involved in enhanced biological phosphorus removal.</title>
        <authorList>
            <person name="Kristiansen R."/>
            <person name="Nguyen H.T.T."/>
            <person name="Saunders A.M."/>
            <person name="Nielsen J.L."/>
            <person name="Wimmer R."/>
            <person name="Le V.Q."/>
            <person name="McIlroy S.J."/>
            <person name="Petrovski S."/>
            <person name="Seviour R.J."/>
            <person name="Calteau A."/>
            <person name="Nielsen K.L."/>
            <person name="Nielsen P.H."/>
        </authorList>
    </citation>
    <scope>NUCLEOTIDE SEQUENCE [LARGE SCALE GENOMIC DNA]</scope>
    <source>
        <strain evidence="7 8">T1-X7</strain>
    </source>
</reference>
<organism evidence="7 8">
    <name type="scientific">Nostocoides japonicum T1-X7</name>
    <dbReference type="NCBI Taxonomy" id="1194083"/>
    <lineage>
        <taxon>Bacteria</taxon>
        <taxon>Bacillati</taxon>
        <taxon>Actinomycetota</taxon>
        <taxon>Actinomycetes</taxon>
        <taxon>Micrococcales</taxon>
        <taxon>Intrasporangiaceae</taxon>
        <taxon>Nostocoides</taxon>
    </lineage>
</organism>
<feature type="region of interest" description="Disordered" evidence="6">
    <location>
        <begin position="982"/>
        <end position="1013"/>
    </location>
</feature>